<comment type="catalytic activity">
    <reaction evidence="10">
        <text>N(4)-(alpha-D-Man-(1-&gt;2)-alpha-D-Man-(1-&gt;2)-alpha-D-Man-(1-&gt;3)-[alpha-D-Man-(1-&gt;2)-alpha-D-Man-(1-&gt;3)-[alpha-D-Man-(1-&gt;2)-alpha-D-Man-(1-&gt;6)]-alpha-D-Man-(1-&gt;6)]-beta-D-Man-(1-&gt;4)-beta-D-GlcNAc-(1-&gt;4)-beta-D-GlcNAc)-L-asparaginyl-[protein] (N-glucan mannose isomer 9A1,2,3B1,2,3) + 4 H2O = N(4)-(alpha-D-Man-(1-&gt;3)-[alpha-D-Man-(1-&gt;3)-[alpha-D-Man-(1-&gt;6)]-alpha-D-Man-(1-&gt;6)]-beta-D-Man-(1-&gt;4)-beta-D-GlcNAc-(1-&gt;4)-beta-D-GlcNAc)-L-asparaginyl-[protein] (N-glucan mannose isomer 5A1,2) + 4 beta-D-mannose</text>
        <dbReference type="Rhea" id="RHEA:56008"/>
        <dbReference type="Rhea" id="RHEA-COMP:14356"/>
        <dbReference type="Rhea" id="RHEA-COMP:14367"/>
        <dbReference type="ChEBI" id="CHEBI:15377"/>
        <dbReference type="ChEBI" id="CHEBI:28563"/>
        <dbReference type="ChEBI" id="CHEBI:59087"/>
        <dbReference type="ChEBI" id="CHEBI:139493"/>
        <dbReference type="EC" id="3.2.1.113"/>
    </reaction>
</comment>
<dbReference type="InterPro" id="IPR012341">
    <property type="entry name" value="6hp_glycosidase-like_sf"/>
</dbReference>
<accession>A0ABR3P7J9</accession>
<feature type="signal peptide" evidence="12">
    <location>
        <begin position="1"/>
        <end position="22"/>
    </location>
</feature>
<feature type="chain" id="PRO_5046581496" description="alpha-1,2-Mannosidase" evidence="12">
    <location>
        <begin position="23"/>
        <end position="530"/>
    </location>
</feature>
<comment type="catalytic activity">
    <reaction evidence="9">
        <text>N(4)-(alpha-D-Man-(1-&gt;2)-alpha-D-Man-(1-&gt;2)-alpha-D-Man-(1-&gt;3)-[alpha-D-Man-(1-&gt;3)-[alpha-D-Man-(1-&gt;2)-alpha-D-Man-(1-&gt;6)]-alpha-D-Man-(1-&gt;6)]-beta-D-Man-(1-&gt;4)-beta-D-GlcNAc-(1-&gt;4)-beta-D-GlcNAc)-L-asparaginyl-[protein] (N-glucan mannose isomer 8A1,2,3B1,3) + 3 H2O = N(4)-(alpha-D-Man-(1-&gt;3)-[alpha-D-Man-(1-&gt;3)-[alpha-D-Man-(1-&gt;6)]-alpha-D-Man-(1-&gt;6)]-beta-D-Man-(1-&gt;4)-beta-D-GlcNAc-(1-&gt;4)-beta-D-GlcNAc)-L-asparaginyl-[protein] (N-glucan mannose isomer 5A1,2) + 3 beta-D-mannose</text>
        <dbReference type="Rhea" id="RHEA:56028"/>
        <dbReference type="Rhea" id="RHEA-COMP:14358"/>
        <dbReference type="Rhea" id="RHEA-COMP:14367"/>
        <dbReference type="ChEBI" id="CHEBI:15377"/>
        <dbReference type="ChEBI" id="CHEBI:28563"/>
        <dbReference type="ChEBI" id="CHEBI:59087"/>
        <dbReference type="ChEBI" id="CHEBI:60628"/>
        <dbReference type="EC" id="3.2.1.113"/>
    </reaction>
</comment>
<evidence type="ECO:0000256" key="8">
    <source>
        <dbReference type="ARBA" id="ARBA00023295"/>
    </source>
</evidence>
<keyword evidence="14" id="KW-1185">Reference proteome</keyword>
<evidence type="ECO:0000256" key="6">
    <source>
        <dbReference type="ARBA" id="ARBA00023157"/>
    </source>
</evidence>
<keyword evidence="4 12" id="KW-0732">Signal</keyword>
<sequence length="530" mass="57710">MLSLSIFVLSASLVFPYRPAIALPQRWPIRYSNSSTGVSPQDRANAVKVVFETAWDGYYKYAFPNDELYPVNNSFGNSRNGWGASAVDAITTAILMQNGTIVDEILAHIPEVDFGVSYHDEIVSVFETTIRYLGGMLSAYDLLTGPFSGLASNSSQVDALLSQSINLANALSYAFETPTGVPTNNLIFGNRSDDGSETNGIATIGTLVLEWTRLSDLTGNTTYAELAQRAESYLLEPMSAPGVNGEPWPGLVGTDVNITTGQFTDGVGGWNGGGDSFYEYLIKAHVYDSTRFSEYKDRWVLAAQSTMDYLGSHPSSRPDITFIAAYNETRLKYDFSHLGCFAGGNFILGGQLLNNTMMTTFGLEVTAGCHETYVSTVTGIGPEDFSWTVTGGNSSAVPANQSDFYDANGFYITDSSYELRPEVIESYYYAYRATNDSKYQDWTWDAIQAINATTRVNSGYSEIADVDAAGGGGFIGWQDSFLFAEVLKYSYLIFTAGGPDEQFQVQGPGSMQGWVFNTEAHPLKVAGPQV</sequence>
<proteinExistence type="inferred from homology"/>
<dbReference type="SUPFAM" id="SSF48225">
    <property type="entry name" value="Seven-hairpin glycosidases"/>
    <property type="match status" value="1"/>
</dbReference>
<keyword evidence="7" id="KW-0325">Glycoprotein</keyword>
<dbReference type="EMBL" id="JBFMKM010000013">
    <property type="protein sequence ID" value="KAL1301883.1"/>
    <property type="molecule type" value="Genomic_DNA"/>
</dbReference>
<dbReference type="PRINTS" id="PR00747">
    <property type="entry name" value="GLYHDRLASE47"/>
</dbReference>
<evidence type="ECO:0000256" key="4">
    <source>
        <dbReference type="ARBA" id="ARBA00022729"/>
    </source>
</evidence>
<comment type="similarity">
    <text evidence="3 11">Belongs to the glycosyl hydrolase 47 family.</text>
</comment>
<dbReference type="InterPro" id="IPR050749">
    <property type="entry name" value="Glycosyl_Hydrolase_47"/>
</dbReference>
<evidence type="ECO:0000256" key="1">
    <source>
        <dbReference type="ARBA" id="ARBA00001913"/>
    </source>
</evidence>
<evidence type="ECO:0000256" key="3">
    <source>
        <dbReference type="ARBA" id="ARBA00007658"/>
    </source>
</evidence>
<comment type="caution">
    <text evidence="13">The sequence shown here is derived from an EMBL/GenBank/DDBJ whole genome shotgun (WGS) entry which is preliminary data.</text>
</comment>
<dbReference type="InterPro" id="IPR001382">
    <property type="entry name" value="Glyco_hydro_47"/>
</dbReference>
<evidence type="ECO:0000256" key="12">
    <source>
        <dbReference type="SAM" id="SignalP"/>
    </source>
</evidence>
<evidence type="ECO:0000256" key="2">
    <source>
        <dbReference type="ARBA" id="ARBA00004922"/>
    </source>
</evidence>
<name>A0ABR3P7J9_9PEZI</name>
<protein>
    <recommendedName>
        <fullName evidence="11">alpha-1,2-Mannosidase</fullName>
        <ecNumber evidence="11">3.2.1.-</ecNumber>
    </recommendedName>
</protein>
<dbReference type="RefSeq" id="XP_069198159.1">
    <property type="nucleotide sequence ID" value="XM_069345954.1"/>
</dbReference>
<comment type="cofactor">
    <cofactor evidence="1">
        <name>Ca(2+)</name>
        <dbReference type="ChEBI" id="CHEBI:29108"/>
    </cofactor>
</comment>
<dbReference type="Proteomes" id="UP001562354">
    <property type="component" value="Unassembled WGS sequence"/>
</dbReference>
<keyword evidence="6" id="KW-1015">Disulfide bond</keyword>
<evidence type="ECO:0000313" key="13">
    <source>
        <dbReference type="EMBL" id="KAL1301883.1"/>
    </source>
</evidence>
<evidence type="ECO:0000256" key="10">
    <source>
        <dbReference type="ARBA" id="ARBA00048605"/>
    </source>
</evidence>
<evidence type="ECO:0000313" key="14">
    <source>
        <dbReference type="Proteomes" id="UP001562354"/>
    </source>
</evidence>
<dbReference type="PANTHER" id="PTHR11742:SF101">
    <property type="entry name" value="MANNOSYL-OLIGOSACCHARIDE ALPHA-1,2-MANNOSIDASE 1B"/>
    <property type="match status" value="1"/>
</dbReference>
<dbReference type="Pfam" id="PF01532">
    <property type="entry name" value="Glyco_hydro_47"/>
    <property type="match status" value="1"/>
</dbReference>
<comment type="pathway">
    <text evidence="2">Protein modification; protein glycosylation.</text>
</comment>
<evidence type="ECO:0000256" key="5">
    <source>
        <dbReference type="ARBA" id="ARBA00022801"/>
    </source>
</evidence>
<keyword evidence="8 11" id="KW-0326">Glycosidase</keyword>
<dbReference type="PANTHER" id="PTHR11742">
    <property type="entry name" value="MANNOSYL-OLIGOSACCHARIDE ALPHA-1,2-MANNOSIDASE-RELATED"/>
    <property type="match status" value="1"/>
</dbReference>
<gene>
    <name evidence="13" type="ORF">AAFC00_006063</name>
</gene>
<organism evidence="13 14">
    <name type="scientific">Neodothiora populina</name>
    <dbReference type="NCBI Taxonomy" id="2781224"/>
    <lineage>
        <taxon>Eukaryota</taxon>
        <taxon>Fungi</taxon>
        <taxon>Dikarya</taxon>
        <taxon>Ascomycota</taxon>
        <taxon>Pezizomycotina</taxon>
        <taxon>Dothideomycetes</taxon>
        <taxon>Dothideomycetidae</taxon>
        <taxon>Dothideales</taxon>
        <taxon>Dothioraceae</taxon>
        <taxon>Neodothiora</taxon>
    </lineage>
</organism>
<evidence type="ECO:0000256" key="9">
    <source>
        <dbReference type="ARBA" id="ARBA00047669"/>
    </source>
</evidence>
<dbReference type="EC" id="3.2.1.-" evidence="11"/>
<dbReference type="Gene3D" id="1.50.10.10">
    <property type="match status" value="1"/>
</dbReference>
<dbReference type="GeneID" id="95979762"/>
<keyword evidence="5 11" id="KW-0378">Hydrolase</keyword>
<dbReference type="InterPro" id="IPR036026">
    <property type="entry name" value="Seven-hairpin_glycosidases"/>
</dbReference>
<evidence type="ECO:0000256" key="7">
    <source>
        <dbReference type="ARBA" id="ARBA00023180"/>
    </source>
</evidence>
<evidence type="ECO:0000256" key="11">
    <source>
        <dbReference type="RuleBase" id="RU361193"/>
    </source>
</evidence>
<reference evidence="13 14" key="1">
    <citation type="submission" date="2024-07" db="EMBL/GenBank/DDBJ databases">
        <title>Draft sequence of the Neodothiora populina.</title>
        <authorList>
            <person name="Drown D.D."/>
            <person name="Schuette U.S."/>
            <person name="Buechlein A.B."/>
            <person name="Rusch D.R."/>
            <person name="Winton L.W."/>
            <person name="Adams G.A."/>
        </authorList>
    </citation>
    <scope>NUCLEOTIDE SEQUENCE [LARGE SCALE GENOMIC DNA]</scope>
    <source>
        <strain evidence="13 14">CPC 39397</strain>
    </source>
</reference>